<sequence>MTLLHRLPIDNAYWLLGLDEAGGRHVVVDDASFEAWAKVDTRNASMWLMRGSAIVHAIGWANRGDVEELIYMIGQIPSPERHHAGSTIREAYVNGDCDVFALALARMTRNTMVAITKSTDDEGRPIRLHQLIHAAVATGSYIYDIDGESDEDEWEASWSQNAGCWDETKNVVITRRRLESLQQGKITEATIHVAANAAWLIAGLTGQLSSKDIAVLAEQHGQDQNTGAAAA</sequence>
<evidence type="ECO:0000313" key="1">
    <source>
        <dbReference type="EMBL" id="AXK44009.1"/>
    </source>
</evidence>
<keyword evidence="2" id="KW-1185">Reference proteome</keyword>
<dbReference type="AlphaFoldDB" id="A0A345YJA7"/>
<geneLocation type="plasmid" evidence="1 2">
    <name>unnamed</name>
</geneLocation>
<accession>A0A345YJA7</accession>
<dbReference type="Proteomes" id="UP000254508">
    <property type="component" value="Plasmid unnamed"/>
</dbReference>
<name>A0A345YJA7_9SPHN</name>
<evidence type="ECO:0000313" key="2">
    <source>
        <dbReference type="Proteomes" id="UP000254508"/>
    </source>
</evidence>
<proteinExistence type="predicted"/>
<protein>
    <submittedName>
        <fullName evidence="1">Uncharacterized protein</fullName>
    </submittedName>
</protein>
<gene>
    <name evidence="1" type="ORF">DVR09_16275</name>
</gene>
<dbReference type="EMBL" id="CP031358">
    <property type="protein sequence ID" value="AXK44009.1"/>
    <property type="molecule type" value="Genomic_DNA"/>
</dbReference>
<keyword evidence="1" id="KW-0614">Plasmid</keyword>
<dbReference type="OrthoDB" id="9885356at2"/>
<organism evidence="1 2">
    <name type="scientific">Erythrobacter aureus</name>
    <dbReference type="NCBI Taxonomy" id="2182384"/>
    <lineage>
        <taxon>Bacteria</taxon>
        <taxon>Pseudomonadati</taxon>
        <taxon>Pseudomonadota</taxon>
        <taxon>Alphaproteobacteria</taxon>
        <taxon>Sphingomonadales</taxon>
        <taxon>Erythrobacteraceae</taxon>
        <taxon>Erythrobacter/Porphyrobacter group</taxon>
        <taxon>Erythrobacter</taxon>
    </lineage>
</organism>
<dbReference type="RefSeq" id="WP_115418322.1">
    <property type="nucleotide sequence ID" value="NZ_CP031358.1"/>
</dbReference>
<dbReference type="KEGG" id="err:DVR09_16275"/>
<reference evidence="1 2" key="1">
    <citation type="submission" date="2018-07" db="EMBL/GenBank/DDBJ databases">
        <title>Genome sequence of Erythrobacter strain YH-07, an antagonistic bacterium isolated from Yellow Sea.</title>
        <authorList>
            <person name="Tang T."/>
            <person name="Liu Q."/>
            <person name="Sun X."/>
        </authorList>
    </citation>
    <scope>NUCLEOTIDE SEQUENCE [LARGE SCALE GENOMIC DNA]</scope>
    <source>
        <strain evidence="1 2">YH-07</strain>
        <plasmid evidence="1 2">unnamed</plasmid>
    </source>
</reference>